<proteinExistence type="predicted"/>
<protein>
    <submittedName>
        <fullName evidence="2">Acyltransferase</fullName>
    </submittedName>
</protein>
<dbReference type="EMBL" id="BFAY01000005">
    <property type="protein sequence ID" value="GBF37436.1"/>
    <property type="molecule type" value="Genomic_DNA"/>
</dbReference>
<evidence type="ECO:0000259" key="1">
    <source>
        <dbReference type="Pfam" id="PF19040"/>
    </source>
</evidence>
<name>A0A2P2CYL1_9LEPT</name>
<accession>A0A2P2CYL1</accession>
<keyword evidence="3" id="KW-1185">Reference proteome</keyword>
<dbReference type="InterPro" id="IPR043968">
    <property type="entry name" value="SGNH"/>
</dbReference>
<feature type="domain" description="SGNH" evidence="1">
    <location>
        <begin position="1"/>
        <end position="204"/>
    </location>
</feature>
<dbReference type="GO" id="GO:0016746">
    <property type="term" value="F:acyltransferase activity"/>
    <property type="evidence" value="ECO:0007669"/>
    <property type="project" value="UniProtKB-KW"/>
</dbReference>
<dbReference type="AlphaFoldDB" id="A0A2P2CYL1"/>
<sequence length="205" mass="23624">MSACPILAGVTKYRNFECSITQRILKYVSDSESIKTVILSGRGPTHMTGKGFGEIENHIDARMVTSLNTSLKDSKEIYKISLFETVRKLQSSGKKVILISDNPELGFDPKACGNQRPFRLTYYGVKNPCAVSRREFDERNQDYHKILDYISDSFPINEVKIWEPWKQLCDQYWCWAIKDGKLMYRDGNHLNPEGSKWLGERFAPK</sequence>
<organism evidence="2 3">
    <name type="scientific">Leptospira johnsonii</name>
    <dbReference type="NCBI Taxonomy" id="1917820"/>
    <lineage>
        <taxon>Bacteria</taxon>
        <taxon>Pseudomonadati</taxon>
        <taxon>Spirochaetota</taxon>
        <taxon>Spirochaetia</taxon>
        <taxon>Leptospirales</taxon>
        <taxon>Leptospiraceae</taxon>
        <taxon>Leptospira</taxon>
    </lineage>
</organism>
<comment type="caution">
    <text evidence="2">The sequence shown here is derived from an EMBL/GenBank/DDBJ whole genome shotgun (WGS) entry which is preliminary data.</text>
</comment>
<keyword evidence="2" id="KW-0012">Acyltransferase</keyword>
<dbReference type="Proteomes" id="UP000245076">
    <property type="component" value="Unassembled WGS sequence"/>
</dbReference>
<gene>
    <name evidence="2" type="ORF">LPTSP1_04180</name>
</gene>
<evidence type="ECO:0000313" key="2">
    <source>
        <dbReference type="EMBL" id="GBF37436.1"/>
    </source>
</evidence>
<dbReference type="SUPFAM" id="SSF52266">
    <property type="entry name" value="SGNH hydrolase"/>
    <property type="match status" value="1"/>
</dbReference>
<reference evidence="2 3" key="1">
    <citation type="submission" date="2018-02" db="EMBL/GenBank/DDBJ databases">
        <title>Novel Leptospira species isolated from soil and water in Japan.</title>
        <authorList>
            <person name="Nakao R."/>
            <person name="Masuzawa T."/>
        </authorList>
    </citation>
    <scope>NUCLEOTIDE SEQUENCE [LARGE SCALE GENOMIC DNA]</scope>
    <source>
        <strain evidence="2 3">E8</strain>
    </source>
</reference>
<evidence type="ECO:0000313" key="3">
    <source>
        <dbReference type="Proteomes" id="UP000245076"/>
    </source>
</evidence>
<keyword evidence="2" id="KW-0808">Transferase</keyword>
<dbReference type="Pfam" id="PF19040">
    <property type="entry name" value="SGNH"/>
    <property type="match status" value="1"/>
</dbReference>